<dbReference type="AlphaFoldDB" id="A0A6A4SWA9"/>
<evidence type="ECO:0000313" key="2">
    <source>
        <dbReference type="EMBL" id="KAF0034352.1"/>
    </source>
</evidence>
<comment type="caution">
    <text evidence="2">The sequence shown here is derived from an EMBL/GenBank/DDBJ whole genome shotgun (WGS) entry which is preliminary data.</text>
</comment>
<evidence type="ECO:0000256" key="1">
    <source>
        <dbReference type="SAM" id="MobiDB-lite"/>
    </source>
</evidence>
<accession>A0A6A4SWA9</accession>
<organism evidence="2 3">
    <name type="scientific">Scophthalmus maximus</name>
    <name type="common">Turbot</name>
    <name type="synonym">Psetta maxima</name>
    <dbReference type="NCBI Taxonomy" id="52904"/>
    <lineage>
        <taxon>Eukaryota</taxon>
        <taxon>Metazoa</taxon>
        <taxon>Chordata</taxon>
        <taxon>Craniata</taxon>
        <taxon>Vertebrata</taxon>
        <taxon>Euteleostomi</taxon>
        <taxon>Actinopterygii</taxon>
        <taxon>Neopterygii</taxon>
        <taxon>Teleostei</taxon>
        <taxon>Neoteleostei</taxon>
        <taxon>Acanthomorphata</taxon>
        <taxon>Carangaria</taxon>
        <taxon>Pleuronectiformes</taxon>
        <taxon>Pleuronectoidei</taxon>
        <taxon>Scophthalmidae</taxon>
        <taxon>Scophthalmus</taxon>
    </lineage>
</organism>
<feature type="compositionally biased region" description="Basic and acidic residues" evidence="1">
    <location>
        <begin position="30"/>
        <end position="44"/>
    </location>
</feature>
<feature type="compositionally biased region" description="Basic and acidic residues" evidence="1">
    <location>
        <begin position="1"/>
        <end position="17"/>
    </location>
</feature>
<feature type="region of interest" description="Disordered" evidence="1">
    <location>
        <begin position="1"/>
        <end position="47"/>
    </location>
</feature>
<gene>
    <name evidence="2" type="ORF">F2P81_014418</name>
</gene>
<dbReference type="Proteomes" id="UP000438429">
    <property type="component" value="Unassembled WGS sequence"/>
</dbReference>
<reference evidence="2 3" key="1">
    <citation type="submission" date="2019-06" db="EMBL/GenBank/DDBJ databases">
        <title>Draft genomes of female and male turbot (Scophthalmus maximus).</title>
        <authorList>
            <person name="Xu H."/>
            <person name="Xu X.-W."/>
            <person name="Shao C."/>
            <person name="Chen S."/>
        </authorList>
    </citation>
    <scope>NUCLEOTIDE SEQUENCE [LARGE SCALE GENOMIC DNA]</scope>
    <source>
        <strain evidence="2">Ysfricsl-2016a</strain>
        <tissue evidence="2">Blood</tissue>
    </source>
</reference>
<dbReference type="EMBL" id="VEVO01000012">
    <property type="protein sequence ID" value="KAF0034352.1"/>
    <property type="molecule type" value="Genomic_DNA"/>
</dbReference>
<evidence type="ECO:0000313" key="3">
    <source>
        <dbReference type="Proteomes" id="UP000438429"/>
    </source>
</evidence>
<name>A0A6A4SWA9_SCOMX</name>
<sequence>MRADREGWRRERECERRSRGRRRRQSHTAEAADKEREGGRRRTVEEEETLKLTLCSRPEERQYLFWHTVSSDLFKDRGVHLIYGRLYSTVQSSELLLCQLCNLKDMRHIFGYIR</sequence>
<protein>
    <submittedName>
        <fullName evidence="2">Uncharacterized protein</fullName>
    </submittedName>
</protein>
<proteinExistence type="predicted"/>